<dbReference type="PANTHER" id="PTHR34388:SF1">
    <property type="entry name" value="DNA POLYMERASE III SUBUNIT DELTA"/>
    <property type="match status" value="1"/>
</dbReference>
<dbReference type="AlphaFoldDB" id="A0A1C7NXB4"/>
<dbReference type="RefSeq" id="WP_068956003.1">
    <property type="nucleotide sequence ID" value="NZ_LGLV01000013.1"/>
</dbReference>
<dbReference type="InterPro" id="IPR010372">
    <property type="entry name" value="DNA_pol3_delta_N"/>
</dbReference>
<evidence type="ECO:0000256" key="3">
    <source>
        <dbReference type="ARBA" id="ARBA00022679"/>
    </source>
</evidence>
<dbReference type="OrthoDB" id="9804983at2"/>
<dbReference type="EMBL" id="LGLV01000013">
    <property type="protein sequence ID" value="OBZ93612.1"/>
    <property type="molecule type" value="Genomic_DNA"/>
</dbReference>
<evidence type="ECO:0000313" key="10">
    <source>
        <dbReference type="EMBL" id="OBZ93612.1"/>
    </source>
</evidence>
<dbReference type="InterPro" id="IPR005790">
    <property type="entry name" value="DNA_polIII_delta"/>
</dbReference>
<comment type="caution">
    <text evidence="10">The sequence shown here is derived from an EMBL/GenBank/DDBJ whole genome shotgun (WGS) entry which is preliminary data.</text>
</comment>
<gene>
    <name evidence="10" type="ORF">ADU59_20430</name>
</gene>
<dbReference type="GO" id="GO:0003887">
    <property type="term" value="F:DNA-directed DNA polymerase activity"/>
    <property type="evidence" value="ECO:0007669"/>
    <property type="project" value="UniProtKB-KW"/>
</dbReference>
<evidence type="ECO:0000313" key="11">
    <source>
        <dbReference type="Proteomes" id="UP000093111"/>
    </source>
</evidence>
<dbReference type="EC" id="2.7.7.7" evidence="1"/>
<dbReference type="GO" id="GO:0006261">
    <property type="term" value="P:DNA-templated DNA replication"/>
    <property type="evidence" value="ECO:0007669"/>
    <property type="project" value="TreeGrafter"/>
</dbReference>
<dbReference type="SUPFAM" id="SSF52540">
    <property type="entry name" value="P-loop containing nucleoside triphosphate hydrolases"/>
    <property type="match status" value="1"/>
</dbReference>
<dbReference type="InterPro" id="IPR008921">
    <property type="entry name" value="DNA_pol3_clamp-load_cplx_C"/>
</dbReference>
<protein>
    <recommendedName>
        <fullName evidence="2">DNA polymerase III subunit delta</fullName>
        <ecNumber evidence="1">2.7.7.7</ecNumber>
    </recommendedName>
</protein>
<keyword evidence="4" id="KW-0548">Nucleotidyltransferase</keyword>
<keyword evidence="6" id="KW-0239">DNA-directed DNA polymerase</keyword>
<dbReference type="SUPFAM" id="SSF48019">
    <property type="entry name" value="post-AAA+ oligomerization domain-like"/>
    <property type="match status" value="1"/>
</dbReference>
<name>A0A1C7NXB4_9HYPH</name>
<comment type="similarity">
    <text evidence="7">Belongs to the DNA polymerase HolA subunit family.</text>
</comment>
<dbReference type="GO" id="GO:0003677">
    <property type="term" value="F:DNA binding"/>
    <property type="evidence" value="ECO:0007669"/>
    <property type="project" value="InterPro"/>
</dbReference>
<evidence type="ECO:0000256" key="1">
    <source>
        <dbReference type="ARBA" id="ARBA00012417"/>
    </source>
</evidence>
<dbReference type="PATRIC" id="fig|1612624.7.peg.6060"/>
<evidence type="ECO:0000256" key="2">
    <source>
        <dbReference type="ARBA" id="ARBA00017703"/>
    </source>
</evidence>
<dbReference type="PANTHER" id="PTHR34388">
    <property type="entry name" value="DNA POLYMERASE III SUBUNIT DELTA"/>
    <property type="match status" value="1"/>
</dbReference>
<evidence type="ECO:0000256" key="4">
    <source>
        <dbReference type="ARBA" id="ARBA00022695"/>
    </source>
</evidence>
<accession>A0A1C7NXB4</accession>
<dbReference type="Gene3D" id="3.40.50.300">
    <property type="entry name" value="P-loop containing nucleotide triphosphate hydrolases"/>
    <property type="match status" value="1"/>
</dbReference>
<evidence type="ECO:0000256" key="7">
    <source>
        <dbReference type="ARBA" id="ARBA00034754"/>
    </source>
</evidence>
<evidence type="ECO:0000259" key="9">
    <source>
        <dbReference type="Pfam" id="PF06144"/>
    </source>
</evidence>
<proteinExistence type="inferred from homology"/>
<evidence type="ECO:0000256" key="8">
    <source>
        <dbReference type="ARBA" id="ARBA00049244"/>
    </source>
</evidence>
<keyword evidence="11" id="KW-1185">Reference proteome</keyword>
<dbReference type="Proteomes" id="UP000093111">
    <property type="component" value="Unassembled WGS sequence"/>
</dbReference>
<evidence type="ECO:0000256" key="5">
    <source>
        <dbReference type="ARBA" id="ARBA00022705"/>
    </source>
</evidence>
<dbReference type="InterPro" id="IPR027417">
    <property type="entry name" value="P-loop_NTPase"/>
</dbReference>
<dbReference type="GO" id="GO:0009360">
    <property type="term" value="C:DNA polymerase III complex"/>
    <property type="evidence" value="ECO:0007669"/>
    <property type="project" value="InterPro"/>
</dbReference>
<dbReference type="NCBIfam" id="TIGR01128">
    <property type="entry name" value="holA"/>
    <property type="match status" value="1"/>
</dbReference>
<comment type="catalytic activity">
    <reaction evidence="8">
        <text>DNA(n) + a 2'-deoxyribonucleoside 5'-triphosphate = DNA(n+1) + diphosphate</text>
        <dbReference type="Rhea" id="RHEA:22508"/>
        <dbReference type="Rhea" id="RHEA-COMP:17339"/>
        <dbReference type="Rhea" id="RHEA-COMP:17340"/>
        <dbReference type="ChEBI" id="CHEBI:33019"/>
        <dbReference type="ChEBI" id="CHEBI:61560"/>
        <dbReference type="ChEBI" id="CHEBI:173112"/>
        <dbReference type="EC" id="2.7.7.7"/>
    </reaction>
</comment>
<dbReference type="Gene3D" id="1.10.8.60">
    <property type="match status" value="1"/>
</dbReference>
<keyword evidence="3" id="KW-0808">Transferase</keyword>
<organism evidence="10 11">
    <name type="scientific">Pararhizobium polonicum</name>
    <dbReference type="NCBI Taxonomy" id="1612624"/>
    <lineage>
        <taxon>Bacteria</taxon>
        <taxon>Pseudomonadati</taxon>
        <taxon>Pseudomonadota</taxon>
        <taxon>Alphaproteobacteria</taxon>
        <taxon>Hyphomicrobiales</taxon>
        <taxon>Rhizobiaceae</taxon>
        <taxon>Rhizobium/Agrobacterium group</taxon>
        <taxon>Pararhizobium</taxon>
    </lineage>
</organism>
<evidence type="ECO:0000256" key="6">
    <source>
        <dbReference type="ARBA" id="ARBA00022932"/>
    </source>
</evidence>
<dbReference type="Pfam" id="PF06144">
    <property type="entry name" value="DNA_pol3_delta"/>
    <property type="match status" value="1"/>
</dbReference>
<dbReference type="STRING" id="1612624.ADU59_20430"/>
<keyword evidence="5" id="KW-0235">DNA replication</keyword>
<sequence>MTEIKSHEFESFLQRPLRDHRLYLVYGPDRGLVSERAGQIAAKSGVALDDPFSLIKLDGSDLQQSPGRLLDEVNTIGLFGGEKLVWIRASGTEKTLVDSLTVLSQAPPEASYVIIEAGDLKKGTGVRKIGETSRAVSAIACYSDDARALNGLIDQELGQEGLRISPAARERLNEALGGDRIASRNEIRKLALYCRGMAMIEEEHVLEIVGDASAVSVDDAIDAVLKGDADGLQHAIRKITASKTAIFLVLQACLKQFQLLDVMRAEMDDKRQQPTQVVATMGRHLHFRRKPLIEAALKTWTLPAIRRELGRLQTAIFQSRARQSLEDSIAMQTLLAITLQSARR</sequence>
<reference evidence="10 11" key="1">
    <citation type="journal article" date="2016" name="Syst. Appl. Microbiol.">
        <title>Pararhizobium polonicum sp. nov. isolated from tumors on stone fruit rootstocks.</title>
        <authorList>
            <person name="Pulawska J."/>
            <person name="Kuzmanovic N."/>
            <person name="Willems A."/>
            <person name="Pothier J.F."/>
        </authorList>
    </citation>
    <scope>NUCLEOTIDE SEQUENCE [LARGE SCALE GENOMIC DNA]</scope>
    <source>
        <strain evidence="10 11">F5.1</strain>
    </source>
</reference>
<dbReference type="Gene3D" id="1.20.272.10">
    <property type="match status" value="1"/>
</dbReference>
<feature type="domain" description="DNA polymerase III delta N-terminal" evidence="9">
    <location>
        <begin position="23"/>
        <end position="119"/>
    </location>
</feature>